<dbReference type="Proteomes" id="UP000075884">
    <property type="component" value="Unassembled WGS sequence"/>
</dbReference>
<evidence type="ECO:0000313" key="1">
    <source>
        <dbReference type="EnsemblMetazoa" id="ADIR014499-PA"/>
    </source>
</evidence>
<reference evidence="2" key="1">
    <citation type="submission" date="2013-03" db="EMBL/GenBank/DDBJ databases">
        <title>The Genome Sequence of Anopheles dirus WRAIR2.</title>
        <authorList>
            <consortium name="The Broad Institute Genomics Platform"/>
            <person name="Neafsey D.E."/>
            <person name="Walton C."/>
            <person name="Walker B."/>
            <person name="Young S.K."/>
            <person name="Zeng Q."/>
            <person name="Gargeya S."/>
            <person name="Fitzgerald M."/>
            <person name="Haas B."/>
            <person name="Abouelleil A."/>
            <person name="Allen A.W."/>
            <person name="Alvarado L."/>
            <person name="Arachchi H.M."/>
            <person name="Berlin A.M."/>
            <person name="Chapman S.B."/>
            <person name="Gainer-Dewar J."/>
            <person name="Goldberg J."/>
            <person name="Griggs A."/>
            <person name="Gujja S."/>
            <person name="Hansen M."/>
            <person name="Howarth C."/>
            <person name="Imamovic A."/>
            <person name="Ireland A."/>
            <person name="Larimer J."/>
            <person name="McCowan C."/>
            <person name="Murphy C."/>
            <person name="Pearson M."/>
            <person name="Poon T.W."/>
            <person name="Priest M."/>
            <person name="Roberts A."/>
            <person name="Saif S."/>
            <person name="Shea T."/>
            <person name="Sisk P."/>
            <person name="Sykes S."/>
            <person name="Wortman J."/>
            <person name="Nusbaum C."/>
            <person name="Birren B."/>
        </authorList>
    </citation>
    <scope>NUCLEOTIDE SEQUENCE [LARGE SCALE GENOMIC DNA]</scope>
    <source>
        <strain evidence="2">WRAIR2</strain>
    </source>
</reference>
<evidence type="ECO:0000313" key="2">
    <source>
        <dbReference type="Proteomes" id="UP000075884"/>
    </source>
</evidence>
<sequence>MQRGGSSDSRSLVDYRQTCSSLRMQRYFSQYTI</sequence>
<organism evidence="1 2">
    <name type="scientific">Anopheles dirus</name>
    <dbReference type="NCBI Taxonomy" id="7168"/>
    <lineage>
        <taxon>Eukaryota</taxon>
        <taxon>Metazoa</taxon>
        <taxon>Ecdysozoa</taxon>
        <taxon>Arthropoda</taxon>
        <taxon>Hexapoda</taxon>
        <taxon>Insecta</taxon>
        <taxon>Pterygota</taxon>
        <taxon>Neoptera</taxon>
        <taxon>Endopterygota</taxon>
        <taxon>Diptera</taxon>
        <taxon>Nematocera</taxon>
        <taxon>Culicoidea</taxon>
        <taxon>Culicidae</taxon>
        <taxon>Anophelinae</taxon>
        <taxon>Anopheles</taxon>
    </lineage>
</organism>
<reference evidence="1" key="2">
    <citation type="submission" date="2020-05" db="UniProtKB">
        <authorList>
            <consortium name="EnsemblMetazoa"/>
        </authorList>
    </citation>
    <scope>IDENTIFICATION</scope>
    <source>
        <strain evidence="1">WRAIR2</strain>
    </source>
</reference>
<name>A0A182NXB6_9DIPT</name>
<keyword evidence="2" id="KW-1185">Reference proteome</keyword>
<accession>A0A182NXB6</accession>
<proteinExistence type="predicted"/>
<dbReference type="EnsemblMetazoa" id="ADIR014499-RA">
    <property type="protein sequence ID" value="ADIR014499-PA"/>
    <property type="gene ID" value="ADIR014499"/>
</dbReference>
<protein>
    <submittedName>
        <fullName evidence="1">Uncharacterized protein</fullName>
    </submittedName>
</protein>
<dbReference type="AlphaFoldDB" id="A0A182NXB6"/>
<dbReference type="VEuPathDB" id="VectorBase:ADIR014499"/>